<dbReference type="EMBL" id="LN860264">
    <property type="protein sequence ID" value="CDQ07476.1"/>
    <property type="molecule type" value="Genomic_DNA"/>
</dbReference>
<reference evidence="2" key="2">
    <citation type="submission" date="2012-12" db="EMBL/GenBank/DDBJ databases">
        <authorList>
            <consortium name="WormBase Consortium"/>
            <person name="Ghedin E."/>
            <person name="Paulini M."/>
        </authorList>
    </citation>
    <scope>NUCLEOTIDE SEQUENCE</scope>
    <source>
        <strain evidence="2">FR3</strain>
    </source>
</reference>
<evidence type="ECO:0000256" key="1">
    <source>
        <dbReference type="SAM" id="Phobius"/>
    </source>
</evidence>
<reference evidence="2" key="1">
    <citation type="journal article" date="2007" name="Science">
        <title>Draft genome of the filarial nematode parasite Brugia malayi.</title>
        <authorList>
            <person name="Ghedin E."/>
            <person name="Wang S."/>
            <person name="Spiro D."/>
            <person name="Caler E."/>
            <person name="Zhao Q."/>
            <person name="Crabtree J."/>
            <person name="Allen J.E."/>
            <person name="Delcher A.L."/>
            <person name="Guiliano D.B."/>
            <person name="Miranda-Saavedra D."/>
            <person name="Angiuoli S.V."/>
            <person name="Creasy T."/>
            <person name="Amedeo P."/>
            <person name="Haas B."/>
            <person name="El-Sayed N.M."/>
            <person name="Wortman J.R."/>
            <person name="Feldblyum T."/>
            <person name="Tallon L."/>
            <person name="Schatz M."/>
            <person name="Shumway M."/>
            <person name="Koo H."/>
            <person name="Salzberg S.L."/>
            <person name="Schobel S."/>
            <person name="Pertea M."/>
            <person name="Pop M."/>
            <person name="White O."/>
            <person name="Barton G.J."/>
            <person name="Carlow C.K."/>
            <person name="Crawford M.J."/>
            <person name="Daub J."/>
            <person name="Dimmic M.W."/>
            <person name="Estes C.F."/>
            <person name="Foster J.M."/>
            <person name="Ganatra M."/>
            <person name="Gregory W.F."/>
            <person name="Johnson N.M."/>
            <person name="Jin J."/>
            <person name="Komuniecki R."/>
            <person name="Korf I."/>
            <person name="Kumar S."/>
            <person name="Laney S."/>
            <person name="Li B.W."/>
            <person name="Li W."/>
            <person name="Lindblom T.H."/>
            <person name="Lustigman S."/>
            <person name="Ma D."/>
            <person name="Maina C.V."/>
            <person name="Martin D.M."/>
            <person name="McCarter J.P."/>
            <person name="McReynolds L."/>
            <person name="Mitreva M."/>
            <person name="Nutman T.B."/>
            <person name="Parkinson J."/>
            <person name="Peregrin-Alvarez J.M."/>
            <person name="Poole C."/>
            <person name="Ren Q."/>
            <person name="Saunders L."/>
            <person name="Sluder A.E."/>
            <person name="Smith K."/>
            <person name="Stanke M."/>
            <person name="Unnasch T.R."/>
            <person name="Ware J."/>
            <person name="Wei A.D."/>
            <person name="Weil G."/>
            <person name="Williams D.J."/>
            <person name="Zhang Y."/>
            <person name="Williams S.A."/>
            <person name="Fraser-Liggett C."/>
            <person name="Slatko B."/>
            <person name="Blaxter M.L."/>
            <person name="Scott A.L."/>
        </authorList>
    </citation>
    <scope>NUCLEOTIDE SEQUENCE</scope>
    <source>
        <strain evidence="2">FR3</strain>
    </source>
</reference>
<proteinExistence type="predicted"/>
<gene>
    <name evidence="2" type="primary">Bm11767</name>
    <name evidence="2" type="ORF">BM_Bm11767</name>
</gene>
<protein>
    <submittedName>
        <fullName evidence="2">Bm11767</fullName>
    </submittedName>
</protein>
<sequence length="94" mass="10416">MLFIPLVLGEGVMLVRAWLGLSWIPVLWNLILLPLLPSAGRTPRHYTLVDASPVLPDLTGRAKPLPVIIIQEDSWSMKADPPAQDSQHLDGHIH</sequence>
<organism evidence="2">
    <name type="scientific">Brugia malayi</name>
    <name type="common">Filarial nematode worm</name>
    <dbReference type="NCBI Taxonomy" id="6279"/>
    <lineage>
        <taxon>Eukaryota</taxon>
        <taxon>Metazoa</taxon>
        <taxon>Ecdysozoa</taxon>
        <taxon>Nematoda</taxon>
        <taxon>Chromadorea</taxon>
        <taxon>Rhabditida</taxon>
        <taxon>Spirurina</taxon>
        <taxon>Spiruromorpha</taxon>
        <taxon>Filarioidea</taxon>
        <taxon>Onchocercidae</taxon>
        <taxon>Brugia</taxon>
    </lineage>
</organism>
<name>A0A1I9G9R6_BRUMA</name>
<keyword evidence="1" id="KW-1133">Transmembrane helix</keyword>
<keyword evidence="1" id="KW-0812">Transmembrane</keyword>
<evidence type="ECO:0000313" key="2">
    <source>
        <dbReference type="EMBL" id="CDQ07476.1"/>
    </source>
</evidence>
<dbReference type="AlphaFoldDB" id="A0A1I9G9R6"/>
<keyword evidence="1" id="KW-0472">Membrane</keyword>
<accession>A0A1I9G9R6</accession>
<feature type="transmembrane region" description="Helical" evidence="1">
    <location>
        <begin position="15"/>
        <end position="36"/>
    </location>
</feature>